<reference evidence="5" key="1">
    <citation type="submission" date="2010-06" db="EMBL/GenBank/DDBJ databases">
        <authorList>
            <person name="Jiang H."/>
            <person name="Abraham K."/>
            <person name="Ali S."/>
            <person name="Alsbrooks S.L."/>
            <person name="Anim B.N."/>
            <person name="Anosike U.S."/>
            <person name="Attaway T."/>
            <person name="Bandaranaike D.P."/>
            <person name="Battles P.K."/>
            <person name="Bell S.N."/>
            <person name="Bell A.V."/>
            <person name="Beltran B."/>
            <person name="Bickham C."/>
            <person name="Bustamante Y."/>
            <person name="Caleb T."/>
            <person name="Canada A."/>
            <person name="Cardenas V."/>
            <person name="Carter K."/>
            <person name="Chacko J."/>
            <person name="Chandrabose M.N."/>
            <person name="Chavez D."/>
            <person name="Chavez A."/>
            <person name="Chen L."/>
            <person name="Chu H.-S."/>
            <person name="Claassen K.J."/>
            <person name="Cockrell R."/>
            <person name="Collins M."/>
            <person name="Cooper J.A."/>
            <person name="Cree A."/>
            <person name="Curry S.M."/>
            <person name="Da Y."/>
            <person name="Dao M.D."/>
            <person name="Das B."/>
            <person name="Davila M.-L."/>
            <person name="Davy-Carroll L."/>
            <person name="Denson S."/>
            <person name="Dinh H."/>
            <person name="Ebong V.E."/>
            <person name="Edwards J.R."/>
            <person name="Egan A."/>
            <person name="El-Daye J."/>
            <person name="Escobedo L."/>
            <person name="Fernandez S."/>
            <person name="Fernando P.R."/>
            <person name="Flagg N."/>
            <person name="Forbes L.D."/>
            <person name="Fowler R.G."/>
            <person name="Fu Q."/>
            <person name="Gabisi R.A."/>
            <person name="Ganer J."/>
            <person name="Garbino Pronczuk A."/>
            <person name="Garcia R.M."/>
            <person name="Garner T."/>
            <person name="Garrett T.E."/>
            <person name="Gonzalez D.A."/>
            <person name="Hamid H."/>
            <person name="Hawkins E.S."/>
            <person name="Hirani K."/>
            <person name="Hogues M.E."/>
            <person name="Hollins B."/>
            <person name="Hsiao C.-H."/>
            <person name="Jabil R."/>
            <person name="James M.L."/>
            <person name="Jhangiani S.N."/>
            <person name="Johnson B."/>
            <person name="Johnson Q."/>
            <person name="Joshi V."/>
            <person name="Kalu J.B."/>
            <person name="Kam C."/>
            <person name="Kashfia A."/>
            <person name="Keebler J."/>
            <person name="Kisamo H."/>
            <person name="Kovar C.L."/>
            <person name="Lago L.A."/>
            <person name="Lai C.-Y."/>
            <person name="Laidlaw J."/>
            <person name="Lara F."/>
            <person name="Le T.-K."/>
            <person name="Lee S.L."/>
            <person name="Legall F.H."/>
            <person name="Lemon S.J."/>
            <person name="Lewis L.R."/>
            <person name="Li B."/>
            <person name="Liu Y."/>
            <person name="Liu Y.-S."/>
            <person name="Lopez J."/>
            <person name="Lozado R.J."/>
            <person name="Lu J."/>
            <person name="Madu R.C."/>
            <person name="Maheshwari M."/>
            <person name="Maheshwari R."/>
            <person name="Malloy K."/>
            <person name="Martinez E."/>
            <person name="Mathew T."/>
            <person name="Mercado I.C."/>
            <person name="Mercado C."/>
            <person name="Meyer B."/>
            <person name="Montgomery K."/>
            <person name="Morgan M.B."/>
            <person name="Munidasa M."/>
            <person name="Nazareth L.V."/>
            <person name="Nelson J."/>
            <person name="Ng B.M."/>
            <person name="Nguyen N.B."/>
            <person name="Nguyen P.Q."/>
            <person name="Nguyen T."/>
            <person name="Obregon M."/>
            <person name="Okwuonu G.O."/>
            <person name="Onwere C.G."/>
            <person name="Orozco G."/>
            <person name="Parra A."/>
            <person name="Patel S."/>
            <person name="Patil S."/>
            <person name="Perez A."/>
            <person name="Perez Y."/>
            <person name="Pham C."/>
            <person name="Primus E.L."/>
            <person name="Pu L.-L."/>
            <person name="Puazo M."/>
            <person name="Qin X."/>
            <person name="Quiroz J.B."/>
            <person name="Reese J."/>
            <person name="Richards S."/>
            <person name="Rives C.M."/>
            <person name="Robberts R."/>
            <person name="Ruiz S.J."/>
            <person name="Ruiz M.J."/>
            <person name="Santibanez J."/>
            <person name="Schneider B.W."/>
            <person name="Sisson I."/>
            <person name="Smith M."/>
            <person name="Sodergren E."/>
            <person name="Song X.-Z."/>
            <person name="Song B.B."/>
            <person name="Summersgill H."/>
            <person name="Thelus R."/>
            <person name="Thornton R.D."/>
            <person name="Trejos Z.Y."/>
            <person name="Usmani K."/>
            <person name="Vattathil S."/>
            <person name="Villasana D."/>
            <person name="Walker D.L."/>
            <person name="Wang S."/>
            <person name="Wang K."/>
            <person name="White C.S."/>
            <person name="Williams A.C."/>
            <person name="Williamson J."/>
            <person name="Wilson K."/>
            <person name="Woghiren I.O."/>
            <person name="Woodworth J.R."/>
            <person name="Worley K.C."/>
            <person name="Wright R.A."/>
            <person name="Wu W."/>
            <person name="Young L."/>
            <person name="Zhang L."/>
            <person name="Zhang J."/>
            <person name="Zhu Y."/>
            <person name="Muzny D.M."/>
            <person name="Weinstock G."/>
            <person name="Gibbs R.A."/>
        </authorList>
    </citation>
    <scope>NUCLEOTIDE SEQUENCE [LARGE SCALE GENOMIC DNA]</scope>
    <source>
        <strain evidence="5">LSR1</strain>
    </source>
</reference>
<accession>A0A8R2NKC1</accession>
<feature type="transmembrane region" description="Helical" evidence="2">
    <location>
        <begin position="427"/>
        <end position="450"/>
    </location>
</feature>
<feature type="region of interest" description="Disordered" evidence="1">
    <location>
        <begin position="229"/>
        <end position="281"/>
    </location>
</feature>
<dbReference type="RefSeq" id="XP_029341796.1">
    <property type="nucleotide sequence ID" value="XM_029485936.1"/>
</dbReference>
<evidence type="ECO:0000313" key="4">
    <source>
        <dbReference type="EnsemblMetazoa" id="XP_029341795.1"/>
    </source>
</evidence>
<reference evidence="4" key="2">
    <citation type="submission" date="2022-06" db="UniProtKB">
        <authorList>
            <consortium name="EnsemblMetazoa"/>
        </authorList>
    </citation>
    <scope>IDENTIFICATION</scope>
</reference>
<dbReference type="KEGG" id="api:115033421"/>
<keyword evidence="2" id="KW-0472">Membrane</keyword>
<dbReference type="RefSeq" id="XP_029341795.1">
    <property type="nucleotide sequence ID" value="XM_029485935.1"/>
</dbReference>
<dbReference type="AlphaFoldDB" id="A0A8R2NKC1"/>
<feature type="compositionally biased region" description="Low complexity" evidence="1">
    <location>
        <begin position="230"/>
        <end position="281"/>
    </location>
</feature>
<protein>
    <submittedName>
        <fullName evidence="4">Uncharacterized protein</fullName>
    </submittedName>
</protein>
<dbReference type="EnsemblMetazoa" id="XM_029485934.1">
    <property type="protein sequence ID" value="XP_029341794.1"/>
    <property type="gene ID" value="LOC115033421"/>
</dbReference>
<dbReference type="RefSeq" id="XP_029341794.1">
    <property type="nucleotide sequence ID" value="XM_029485934.1"/>
</dbReference>
<keyword evidence="2" id="KW-0812">Transmembrane</keyword>
<dbReference type="EnsemblMetazoa" id="XM_029485936.1">
    <property type="protein sequence ID" value="XP_029341796.1"/>
    <property type="gene ID" value="LOC115033421"/>
</dbReference>
<feature type="signal peptide" evidence="3">
    <location>
        <begin position="1"/>
        <end position="22"/>
    </location>
</feature>
<evidence type="ECO:0000256" key="2">
    <source>
        <dbReference type="SAM" id="Phobius"/>
    </source>
</evidence>
<dbReference type="Proteomes" id="UP000007819">
    <property type="component" value="Chromosome X"/>
</dbReference>
<keyword evidence="3" id="KW-0732">Signal</keyword>
<evidence type="ECO:0000256" key="3">
    <source>
        <dbReference type="SAM" id="SignalP"/>
    </source>
</evidence>
<feature type="chain" id="PRO_5036272668" evidence="3">
    <location>
        <begin position="23"/>
        <end position="451"/>
    </location>
</feature>
<dbReference type="GeneID" id="115033421"/>
<sequence length="451" mass="51492">MEYNIANITKLILFVIISSAAAEKLKPTVSDRTQAILDRAYWRVCPPLGNSKFEVQTLQTTSLMFGCAYMESLQAYAPLFHLWLERPEKRSIHGNCDNMQNMDHFMFECLSKLVETLPTDQDEFEMGWQYISLLEHTAESMQNKTKTRIYRCALYGVDDQDYNMVRSIHMVISKPVIGEQFDVSQCNGLLDIMARDQTRPNIPEGYRYWPDGSLYIYLLGRKTTIFVTNPSSTTTTRRPSTTTTTSRPSTTTTTSHPSTTTSTSRPSTTTTTSHPSTTTTTRRPIITTITTTNDAYPSVDYYDRVSDRTQAILDRAYWRVCPPLGNSKFEVQTLQTTSLMFGCAYMESLQAYVTLFHLWLERPDKRTVHGNCDNMQNMDHFMFECLSKHDSPTNKDESEMGGQYISLLEHTAESMQNKTKTRSHRCAVSILCLPTCFSILYNIIVAAELVQ</sequence>
<keyword evidence="5" id="KW-1185">Reference proteome</keyword>
<proteinExistence type="predicted"/>
<evidence type="ECO:0000313" key="5">
    <source>
        <dbReference type="Proteomes" id="UP000007819"/>
    </source>
</evidence>
<evidence type="ECO:0000256" key="1">
    <source>
        <dbReference type="SAM" id="MobiDB-lite"/>
    </source>
</evidence>
<dbReference type="EnsemblMetazoa" id="XM_029485935.1">
    <property type="protein sequence ID" value="XP_029341795.1"/>
    <property type="gene ID" value="LOC115033421"/>
</dbReference>
<organism evidence="4 5">
    <name type="scientific">Acyrthosiphon pisum</name>
    <name type="common">Pea aphid</name>
    <dbReference type="NCBI Taxonomy" id="7029"/>
    <lineage>
        <taxon>Eukaryota</taxon>
        <taxon>Metazoa</taxon>
        <taxon>Ecdysozoa</taxon>
        <taxon>Arthropoda</taxon>
        <taxon>Hexapoda</taxon>
        <taxon>Insecta</taxon>
        <taxon>Pterygota</taxon>
        <taxon>Neoptera</taxon>
        <taxon>Paraneoptera</taxon>
        <taxon>Hemiptera</taxon>
        <taxon>Sternorrhyncha</taxon>
        <taxon>Aphidomorpha</taxon>
        <taxon>Aphidoidea</taxon>
        <taxon>Aphididae</taxon>
        <taxon>Macrosiphini</taxon>
        <taxon>Acyrthosiphon</taxon>
    </lineage>
</organism>
<dbReference type="OrthoDB" id="10400857at2759"/>
<name>A0A8R2NKC1_ACYPI</name>
<keyword evidence="2" id="KW-1133">Transmembrane helix</keyword>